<feature type="compositionally biased region" description="Polar residues" evidence="1">
    <location>
        <begin position="10"/>
        <end position="20"/>
    </location>
</feature>
<feature type="region of interest" description="Disordered" evidence="1">
    <location>
        <begin position="1"/>
        <end position="20"/>
    </location>
</feature>
<feature type="region of interest" description="Disordered" evidence="1">
    <location>
        <begin position="65"/>
        <end position="109"/>
    </location>
</feature>
<organism evidence="2 3">
    <name type="scientific">Piscirickettsia salmonis</name>
    <dbReference type="NCBI Taxonomy" id="1238"/>
    <lineage>
        <taxon>Bacteria</taxon>
        <taxon>Pseudomonadati</taxon>
        <taxon>Pseudomonadota</taxon>
        <taxon>Gammaproteobacteria</taxon>
        <taxon>Thiotrichales</taxon>
        <taxon>Piscirickettsiaceae</taxon>
        <taxon>Piscirickettsia</taxon>
    </lineage>
</organism>
<feature type="compositionally biased region" description="Polar residues" evidence="1">
    <location>
        <begin position="68"/>
        <end position="109"/>
    </location>
</feature>
<reference evidence="2 3" key="1">
    <citation type="journal article" date="2014" name="Genome Announc.">
        <title>Comparative Genome Analysis of Two Isolates of the Fish Pathogen Piscirickettsia salmonis from Different Hosts Reveals Major Differences in Virulence-Associated Secretion Systems.</title>
        <authorList>
            <person name="Bohle H."/>
            <person name="Henriquez P."/>
            <person name="Grothusen H."/>
            <person name="Navas E."/>
            <person name="Sandoval A."/>
            <person name="Bustamante F."/>
            <person name="Bustos P."/>
            <person name="Mancilla M."/>
        </authorList>
    </citation>
    <scope>NUCLEOTIDE SEQUENCE [LARGE SCALE GENOMIC DNA]</scope>
    <source>
        <strain evidence="3">B1-32597</strain>
    </source>
</reference>
<name>A0A1L6T9K0_PISSA</name>
<evidence type="ECO:0000313" key="3">
    <source>
        <dbReference type="Proteomes" id="UP000029558"/>
    </source>
</evidence>
<dbReference type="AlphaFoldDB" id="A0A1L6T9K0"/>
<dbReference type="OrthoDB" id="9962035at2"/>
<gene>
    <name evidence="2" type="ORF">KU39_664</name>
</gene>
<evidence type="ECO:0000313" key="2">
    <source>
        <dbReference type="EMBL" id="ALB21848.1"/>
    </source>
</evidence>
<dbReference type="EMBL" id="CP012508">
    <property type="protein sequence ID" value="ALB21848.1"/>
    <property type="molecule type" value="Genomic_DNA"/>
</dbReference>
<sequence>MSNFIRPEQAIQQWQDQTKNLDPTVQQQRFAKYRITENIRLGLGRPSFRGVSPSIQEWAIQQWEKQTKSTTPNPQDTHPSEASTSVALEQPETSGSQDNQTQSHPEISQQSLFKKRKLWEGYQTQQQLPLKKRKIDIEQQTTDSEFATPELSQPPLQKLKIYKETQSGKTMFFSHFVSFDETNPQALSSGPSAST</sequence>
<evidence type="ECO:0000256" key="1">
    <source>
        <dbReference type="SAM" id="MobiDB-lite"/>
    </source>
</evidence>
<dbReference type="Proteomes" id="UP000029558">
    <property type="component" value="Chromosome"/>
</dbReference>
<protein>
    <submittedName>
        <fullName evidence="2">Uncharacterized protein</fullName>
    </submittedName>
</protein>
<proteinExistence type="predicted"/>
<accession>A0A1L6T9K0</accession>
<dbReference type="RefSeq" id="WP_047927746.1">
    <property type="nucleotide sequence ID" value="NZ_CP012508.1"/>
</dbReference>